<keyword evidence="4" id="KW-0283">Flagellar rotation</keyword>
<dbReference type="CDD" id="cd00383">
    <property type="entry name" value="trans_reg_C"/>
    <property type="match status" value="1"/>
</dbReference>
<dbReference type="GO" id="GO:0006935">
    <property type="term" value="P:chemotaxis"/>
    <property type="evidence" value="ECO:0007669"/>
    <property type="project" value="UniProtKB-KW"/>
</dbReference>
<gene>
    <name evidence="9" type="ORF">RJG54_05845</name>
</gene>
<keyword evidence="5" id="KW-0902">Two-component regulatory system</keyword>
<evidence type="ECO:0000256" key="1">
    <source>
        <dbReference type="ARBA" id="ARBA00001946"/>
    </source>
</evidence>
<dbReference type="EMBL" id="CP134846">
    <property type="protein sequence ID" value="WNL15753.1"/>
    <property type="molecule type" value="Genomic_DNA"/>
</dbReference>
<keyword evidence="2" id="KW-0145">Chemotaxis</keyword>
<dbReference type="PANTHER" id="PTHR44591:SF14">
    <property type="entry name" value="PROTEIN PILG"/>
    <property type="match status" value="1"/>
</dbReference>
<name>A0AA96I2N7_9BACT</name>
<dbReference type="InterPro" id="IPR050595">
    <property type="entry name" value="Bact_response_regulator"/>
</dbReference>
<dbReference type="InterPro" id="IPR011006">
    <property type="entry name" value="CheY-like_superfamily"/>
</dbReference>
<dbReference type="GO" id="GO:0006355">
    <property type="term" value="P:regulation of DNA-templated transcription"/>
    <property type="evidence" value="ECO:0007669"/>
    <property type="project" value="InterPro"/>
</dbReference>
<evidence type="ECO:0000259" key="8">
    <source>
        <dbReference type="PROSITE" id="PS50110"/>
    </source>
</evidence>
<keyword evidence="3 7" id="KW-0597">Phosphoprotein</keyword>
<comment type="cofactor">
    <cofactor evidence="1">
        <name>Mg(2+)</name>
        <dbReference type="ChEBI" id="CHEBI:18420"/>
    </cofactor>
</comment>
<dbReference type="Gene3D" id="1.10.10.10">
    <property type="entry name" value="Winged helix-like DNA-binding domain superfamily/Winged helix DNA-binding domain"/>
    <property type="match status" value="1"/>
</dbReference>
<dbReference type="SUPFAM" id="SSF46894">
    <property type="entry name" value="C-terminal effector domain of the bipartite response regulators"/>
    <property type="match status" value="1"/>
</dbReference>
<evidence type="ECO:0000256" key="4">
    <source>
        <dbReference type="ARBA" id="ARBA00022779"/>
    </source>
</evidence>
<dbReference type="InterPro" id="IPR001867">
    <property type="entry name" value="OmpR/PhoB-type_DNA-bd"/>
</dbReference>
<dbReference type="PANTHER" id="PTHR44591">
    <property type="entry name" value="STRESS RESPONSE REGULATOR PROTEIN 1"/>
    <property type="match status" value="1"/>
</dbReference>
<dbReference type="GO" id="GO:0000160">
    <property type="term" value="P:phosphorelay signal transduction system"/>
    <property type="evidence" value="ECO:0007669"/>
    <property type="project" value="UniProtKB-KW"/>
</dbReference>
<dbReference type="CDD" id="cd00156">
    <property type="entry name" value="REC"/>
    <property type="match status" value="1"/>
</dbReference>
<evidence type="ECO:0000256" key="7">
    <source>
        <dbReference type="PROSITE-ProRule" id="PRU00169"/>
    </source>
</evidence>
<evidence type="ECO:0000256" key="5">
    <source>
        <dbReference type="ARBA" id="ARBA00023012"/>
    </source>
</evidence>
<dbReference type="Gene3D" id="3.40.50.2300">
    <property type="match status" value="1"/>
</dbReference>
<accession>A0AA96I2N7</accession>
<evidence type="ECO:0000256" key="6">
    <source>
        <dbReference type="ARBA" id="ARBA00023125"/>
    </source>
</evidence>
<dbReference type="SMART" id="SM00448">
    <property type="entry name" value="REC"/>
    <property type="match status" value="1"/>
</dbReference>
<dbReference type="GO" id="GO:0097588">
    <property type="term" value="P:archaeal or bacterial-type flagellum-dependent cell motility"/>
    <property type="evidence" value="ECO:0007669"/>
    <property type="project" value="UniProtKB-KW"/>
</dbReference>
<reference evidence="9" key="1">
    <citation type="submission" date="2023-09" db="EMBL/GenBank/DDBJ databases">
        <title>Arcobacter tbilisiensis sp. nov. isolated from chicken meat in Tbilisi, Georgia.</title>
        <authorList>
            <person name="Matthias R."/>
            <person name="Zautner A.E."/>
        </authorList>
    </citation>
    <scope>NUCLEOTIDE SEQUENCE</scope>
    <source>
        <strain evidence="9">LEO 107</strain>
    </source>
</reference>
<dbReference type="Pfam" id="PF00486">
    <property type="entry name" value="Trans_reg_C"/>
    <property type="match status" value="1"/>
</dbReference>
<dbReference type="GO" id="GO:0003677">
    <property type="term" value="F:DNA binding"/>
    <property type="evidence" value="ECO:0007669"/>
    <property type="project" value="UniProtKB-KW"/>
</dbReference>
<dbReference type="InterPro" id="IPR001789">
    <property type="entry name" value="Sig_transdc_resp-reg_receiver"/>
</dbReference>
<dbReference type="Pfam" id="PF00072">
    <property type="entry name" value="Response_reg"/>
    <property type="match status" value="1"/>
</dbReference>
<evidence type="ECO:0000256" key="2">
    <source>
        <dbReference type="ARBA" id="ARBA00022500"/>
    </source>
</evidence>
<evidence type="ECO:0000313" key="9">
    <source>
        <dbReference type="EMBL" id="WNL15753.1"/>
    </source>
</evidence>
<dbReference type="InterPro" id="IPR036388">
    <property type="entry name" value="WH-like_DNA-bd_sf"/>
</dbReference>
<sequence>MDYIVELKKLNILYVDDDEVLCSSTKNILSPLFNNVFIAENGEEAIEIFDNQKIHIVMMDVKMHNLSGIDVAKYMRDKDKNIPIFLVSSYTDVNELIEAIKLDLVDYIKKPFTFEKLLSTLFECLDKMKLKGNLKHILGENIFYDELSKKVFINNKDILLTKSEVKIIETLIKKRGQMVTYLEFINILDRELSESALKNIVYRLRSKLEGNSIKNLYNVGYMLD</sequence>
<dbReference type="SMART" id="SM00862">
    <property type="entry name" value="Trans_reg_C"/>
    <property type="match status" value="1"/>
</dbReference>
<protein>
    <submittedName>
        <fullName evidence="9">Response regulator transcription factor</fullName>
    </submittedName>
</protein>
<evidence type="ECO:0000256" key="3">
    <source>
        <dbReference type="ARBA" id="ARBA00022553"/>
    </source>
</evidence>
<dbReference type="InterPro" id="IPR016032">
    <property type="entry name" value="Sig_transdc_resp-reg_C-effctor"/>
</dbReference>
<feature type="domain" description="Response regulatory" evidence="8">
    <location>
        <begin position="11"/>
        <end position="125"/>
    </location>
</feature>
<dbReference type="SUPFAM" id="SSF52172">
    <property type="entry name" value="CheY-like"/>
    <property type="match status" value="1"/>
</dbReference>
<proteinExistence type="predicted"/>
<dbReference type="AlphaFoldDB" id="A0AA96I2N7"/>
<dbReference type="PROSITE" id="PS50110">
    <property type="entry name" value="RESPONSE_REGULATORY"/>
    <property type="match status" value="1"/>
</dbReference>
<keyword evidence="6" id="KW-0238">DNA-binding</keyword>
<organism evidence="9">
    <name type="scientific">Arcobacter sp. AZ-2023</name>
    <dbReference type="NCBI Taxonomy" id="3074453"/>
    <lineage>
        <taxon>Bacteria</taxon>
        <taxon>Pseudomonadati</taxon>
        <taxon>Campylobacterota</taxon>
        <taxon>Epsilonproteobacteria</taxon>
        <taxon>Campylobacterales</taxon>
        <taxon>Arcobacteraceae</taxon>
        <taxon>Arcobacter</taxon>
    </lineage>
</organism>
<feature type="modified residue" description="4-aspartylphosphate" evidence="7">
    <location>
        <position position="60"/>
    </location>
</feature>